<dbReference type="Proteomes" id="UP001528672">
    <property type="component" value="Unassembled WGS sequence"/>
</dbReference>
<dbReference type="EC" id="6.5.1.1" evidence="6"/>
<keyword evidence="3" id="KW-0227">DNA damage</keyword>
<keyword evidence="2" id="KW-0235">DNA replication</keyword>
<dbReference type="InterPro" id="IPR050326">
    <property type="entry name" value="NAD_dep_DNA_ligaseB"/>
</dbReference>
<keyword evidence="7" id="KW-1185">Reference proteome</keyword>
<dbReference type="Gene3D" id="2.40.50.140">
    <property type="entry name" value="Nucleic acid-binding proteins"/>
    <property type="match status" value="1"/>
</dbReference>
<proteinExistence type="predicted"/>
<sequence length="307" mass="33252">MSESRQRLLPTSPWPAPPSRRSALLALASVTSLVQARPSPHQTPLMQATRYEPGQPVDGFWVSEKLDGVRARWDGQRLWTRSGRAIHAPPHFTQSWPSLMLDGELWSGPGQFAQSVAAVRDGPSSSAWQGLRMMAFDAPELPDPFGTPGGRLHQLQAAIEQSKATDAQVAGHLQAVAQQPVTSVAQVKAWLDEVLAQGGEGLILHRASGLYRSGRSPDVLKYKAFEDAEAQVVQVLPGKGAWRGQAGALLVQTQEGHRLRLGSGLPEALRLDPPAVGSWVSFRYQGLHPGGVPRFATFLRVVPDISL</sequence>
<reference evidence="6 7" key="1">
    <citation type="submission" date="2023-02" db="EMBL/GenBank/DDBJ databases">
        <title>Bacterial whole genome sequence for Curvibacter sp. HBC28.</title>
        <authorList>
            <person name="Le V."/>
            <person name="Ko S.-R."/>
            <person name="Ahn C.-Y."/>
            <person name="Oh H.-M."/>
        </authorList>
    </citation>
    <scope>NUCLEOTIDE SEQUENCE [LARGE SCALE GENOMIC DNA]</scope>
    <source>
        <strain evidence="6 7">HBC28</strain>
    </source>
</reference>
<evidence type="ECO:0000256" key="1">
    <source>
        <dbReference type="ARBA" id="ARBA00022598"/>
    </source>
</evidence>
<dbReference type="GO" id="GO:0003910">
    <property type="term" value="F:DNA ligase (ATP) activity"/>
    <property type="evidence" value="ECO:0007669"/>
    <property type="project" value="UniProtKB-EC"/>
</dbReference>
<evidence type="ECO:0000256" key="3">
    <source>
        <dbReference type="ARBA" id="ARBA00022763"/>
    </source>
</evidence>
<dbReference type="CDD" id="cd08041">
    <property type="entry name" value="OBF_kDNA_ligase_like"/>
    <property type="match status" value="1"/>
</dbReference>
<dbReference type="Gene3D" id="3.30.470.30">
    <property type="entry name" value="DNA ligase/mRNA capping enzyme"/>
    <property type="match status" value="1"/>
</dbReference>
<name>A0ABT5MGX5_9BURK</name>
<dbReference type="PANTHER" id="PTHR47810">
    <property type="entry name" value="DNA LIGASE"/>
    <property type="match status" value="1"/>
</dbReference>
<evidence type="ECO:0000256" key="2">
    <source>
        <dbReference type="ARBA" id="ARBA00022705"/>
    </source>
</evidence>
<dbReference type="InterPro" id="IPR029319">
    <property type="entry name" value="DNA_ligase_OB"/>
</dbReference>
<evidence type="ECO:0000256" key="4">
    <source>
        <dbReference type="ARBA" id="ARBA00023204"/>
    </source>
</evidence>
<accession>A0ABT5MGX5</accession>
<dbReference type="SUPFAM" id="SSF56091">
    <property type="entry name" value="DNA ligase/mRNA capping enzyme, catalytic domain"/>
    <property type="match status" value="1"/>
</dbReference>
<organism evidence="6 7">
    <name type="scientific">Curvibacter microcysteis</name>
    <dbReference type="NCBI Taxonomy" id="3026419"/>
    <lineage>
        <taxon>Bacteria</taxon>
        <taxon>Pseudomonadati</taxon>
        <taxon>Pseudomonadota</taxon>
        <taxon>Betaproteobacteria</taxon>
        <taxon>Burkholderiales</taxon>
        <taxon>Comamonadaceae</taxon>
        <taxon>Curvibacter</taxon>
    </lineage>
</organism>
<dbReference type="CDD" id="cd07896">
    <property type="entry name" value="Adenylation_kDNA_ligase_like"/>
    <property type="match status" value="1"/>
</dbReference>
<dbReference type="NCBIfam" id="NF006592">
    <property type="entry name" value="PRK09125.1"/>
    <property type="match status" value="1"/>
</dbReference>
<evidence type="ECO:0000313" key="6">
    <source>
        <dbReference type="EMBL" id="MDD0815144.1"/>
    </source>
</evidence>
<comment type="caution">
    <text evidence="6">The sequence shown here is derived from an EMBL/GenBank/DDBJ whole genome shotgun (WGS) entry which is preliminary data.</text>
</comment>
<feature type="domain" description="DNA ligase OB-like" evidence="5">
    <location>
        <begin position="237"/>
        <end position="301"/>
    </location>
</feature>
<keyword evidence="1 6" id="KW-0436">Ligase</keyword>
<evidence type="ECO:0000313" key="7">
    <source>
        <dbReference type="Proteomes" id="UP001528672"/>
    </source>
</evidence>
<keyword evidence="4" id="KW-0234">DNA repair</keyword>
<dbReference type="Gene3D" id="3.30.1490.70">
    <property type="match status" value="1"/>
</dbReference>
<gene>
    <name evidence="6" type="ORF">PSQ39_10935</name>
</gene>
<evidence type="ECO:0000259" key="5">
    <source>
        <dbReference type="Pfam" id="PF14743"/>
    </source>
</evidence>
<dbReference type="EMBL" id="JAQSIO010000003">
    <property type="protein sequence ID" value="MDD0815144.1"/>
    <property type="molecule type" value="Genomic_DNA"/>
</dbReference>
<dbReference type="InterPro" id="IPR012340">
    <property type="entry name" value="NA-bd_OB-fold"/>
</dbReference>
<dbReference type="Pfam" id="PF14743">
    <property type="entry name" value="DNA_ligase_OB_2"/>
    <property type="match status" value="1"/>
</dbReference>
<dbReference type="PANTHER" id="PTHR47810:SF1">
    <property type="entry name" value="DNA LIGASE B"/>
    <property type="match status" value="1"/>
</dbReference>
<protein>
    <submittedName>
        <fullName evidence="6">DNA ligase</fullName>
        <ecNumber evidence="6">6.5.1.1</ecNumber>
    </submittedName>
</protein>
<dbReference type="RefSeq" id="WP_273926799.1">
    <property type="nucleotide sequence ID" value="NZ_JAQSIN010000002.1"/>
</dbReference>
<dbReference type="SUPFAM" id="SSF50249">
    <property type="entry name" value="Nucleic acid-binding proteins"/>
    <property type="match status" value="1"/>
</dbReference>